<accession>A0AC34FHM4</accession>
<reference evidence="2" key="1">
    <citation type="submission" date="2022-11" db="UniProtKB">
        <authorList>
            <consortium name="WormBaseParasite"/>
        </authorList>
    </citation>
    <scope>IDENTIFICATION</scope>
</reference>
<dbReference type="WBParaSite" id="ES5_v2.g16313.t1">
    <property type="protein sequence ID" value="ES5_v2.g16313.t1"/>
    <property type="gene ID" value="ES5_v2.g16313"/>
</dbReference>
<evidence type="ECO:0000313" key="1">
    <source>
        <dbReference type="Proteomes" id="UP000887579"/>
    </source>
</evidence>
<protein>
    <submittedName>
        <fullName evidence="2">Uncharacterized protein</fullName>
    </submittedName>
</protein>
<dbReference type="Proteomes" id="UP000887579">
    <property type="component" value="Unplaced"/>
</dbReference>
<sequence>MNELKFFQPFTRFSLCPCFVSNDFDPILLWNFIKKNCAFDSFIFVCSLFLENENNVEIAANIRTAFGTVFSDWNGKQPKIVILPKNFSSTLQTVIGDANFVNDVYEKVWGRFENDVPEQCFVFFIIDGKDVPIPIFRREDNEDYSGVLDHNDVLINNFGIERYLNSIVAIGIENDTERFYAMLKDDDNSSAINVKFQELLKQDAGLFVQTAFSMSTEKEAILRKAAMLISIDRSFRETLNQDDVIVDKAKSLCNDGVENMHELLTYGSMCLTRCYRLFLAQQSYRLNKTLIDLVPTRKRKRL</sequence>
<name>A0AC34FHM4_9BILA</name>
<proteinExistence type="predicted"/>
<evidence type="ECO:0000313" key="2">
    <source>
        <dbReference type="WBParaSite" id="ES5_v2.g16313.t1"/>
    </source>
</evidence>
<organism evidence="1 2">
    <name type="scientific">Panagrolaimus sp. ES5</name>
    <dbReference type="NCBI Taxonomy" id="591445"/>
    <lineage>
        <taxon>Eukaryota</taxon>
        <taxon>Metazoa</taxon>
        <taxon>Ecdysozoa</taxon>
        <taxon>Nematoda</taxon>
        <taxon>Chromadorea</taxon>
        <taxon>Rhabditida</taxon>
        <taxon>Tylenchina</taxon>
        <taxon>Panagrolaimomorpha</taxon>
        <taxon>Panagrolaimoidea</taxon>
        <taxon>Panagrolaimidae</taxon>
        <taxon>Panagrolaimus</taxon>
    </lineage>
</organism>